<feature type="domain" description="DUF11" evidence="1">
    <location>
        <begin position="800"/>
        <end position="900"/>
    </location>
</feature>
<dbReference type="Gene3D" id="2.60.40.10">
    <property type="entry name" value="Immunoglobulins"/>
    <property type="match status" value="1"/>
</dbReference>
<dbReference type="InterPro" id="IPR051172">
    <property type="entry name" value="Chlamydia_OmcB"/>
</dbReference>
<evidence type="ECO:0000259" key="1">
    <source>
        <dbReference type="Pfam" id="PF01345"/>
    </source>
</evidence>
<dbReference type="Gene3D" id="2.60.40.740">
    <property type="match status" value="1"/>
</dbReference>
<dbReference type="Proteomes" id="UP000004095">
    <property type="component" value="Unassembled WGS sequence"/>
</dbReference>
<gene>
    <name evidence="3" type="ORF">M23134_06917</name>
</gene>
<evidence type="ECO:0000313" key="4">
    <source>
        <dbReference type="Proteomes" id="UP000004095"/>
    </source>
</evidence>
<comment type="caution">
    <text evidence="3">The sequence shown here is derived from an EMBL/GenBank/DDBJ whole genome shotgun (WGS) entry which is preliminary data.</text>
</comment>
<dbReference type="eggNOG" id="COG1470">
    <property type="taxonomic scope" value="Bacteria"/>
</dbReference>
<organism evidence="3 4">
    <name type="scientific">Microscilla marina ATCC 23134</name>
    <dbReference type="NCBI Taxonomy" id="313606"/>
    <lineage>
        <taxon>Bacteria</taxon>
        <taxon>Pseudomonadati</taxon>
        <taxon>Bacteroidota</taxon>
        <taxon>Cytophagia</taxon>
        <taxon>Cytophagales</taxon>
        <taxon>Microscillaceae</taxon>
        <taxon>Microscilla</taxon>
    </lineage>
</organism>
<sequence length="1016" mass="110723">MVDANSAVDFHTQIPANGKIVFDMGSDNIQDSTVATGDYCVVKTGTKTVEVGERIDTIQVYEGKVFDARNLDWFVFKERQQLLDRDGKTVAESDKGVSLPDLQTMTDETNLKVDFKAGTIAFTNTIVWFKIEDGLPKDPYILANGLQSNANTTGTLPGTVPAGTQMGFLLVGATAPHNPLAENPNAKLRFSGTTLQYSTDGGASWNDISETKIVYSIKEWNRFNKESVVAGISDHPTKTGDKVLTIVFEDIVSGGDRDFEDVHCTVYMQGVTKLKTKVTKITEEVDVYTEIPCGTCTVTVENNNNPGCPDGYTRYAVSNGSPAGQNYHVWMPSLFVQGETARMTFDKEAYLDIKNDGSTAHLYGYATVTGSGGSSMGARYLVDASFKKAGSNMGPKLTMPEQTPEVVEKWLFFEMDDTKSTISLVGGNQVFKLTHMPANRQFGLQVGKAASGQSVEFGAAAWFFWEEVGTDRKGTGDFFIKEIKDLCPATCPDDSTIRYAVSNGSPRGNQYQVWMPSLFVPGETARMTFDKDAYLDVKRDGSSAHLYGYATVTGSGGSSMGARYLVDATFTKADSTTGPKITMPEQTPEVTDKWQYFVMDDTKSTISLVGGNQVFKLTHMPANKQFGLQIGETASGQSLKFGAAAWFFWEEVGTGRKGTGDFFIDGIDNLCPEPPLPQEADVQVVKTVDKTCARVGDTLTYTIVVTNNGPRAAEGVILTDALPYGLNVVSVTGGTFTNNKIDLGTMAVNASKTVTVAAVAARTCMITNIATVTSASPVDPDLSNNKSHARTLVLPQRKADLKVIPRSCPRTIVEGCTVTYYFTVINRGPYTAENVKIKEIVPAGATLLYSSASDIRRLRRGGYTTFKMKLLMNDPGVHNVSASASSTTYDPYLANNKATTPVRVRARHCPTGGIANAANIKILPNPVRTYLGVDLSGLYRTAARERIRIYGVTVKIANSYGRTVGCKTIRGGYGSKRVHFNMRYQRRGLYIADVAVTYRENGRMKKIVLKKRIMKR</sequence>
<dbReference type="PANTHER" id="PTHR34819">
    <property type="entry name" value="LARGE CYSTEINE-RICH PERIPLASMIC PROTEIN OMCB"/>
    <property type="match status" value="1"/>
</dbReference>
<dbReference type="PANTHER" id="PTHR34819:SF3">
    <property type="entry name" value="CELL SURFACE PROTEIN"/>
    <property type="match status" value="1"/>
</dbReference>
<evidence type="ECO:0000259" key="2">
    <source>
        <dbReference type="Pfam" id="PF13448"/>
    </source>
</evidence>
<protein>
    <recommendedName>
        <fullName evidence="5">DUF11 domain-containing protein</fullName>
    </recommendedName>
</protein>
<evidence type="ECO:0008006" key="5">
    <source>
        <dbReference type="Google" id="ProtNLM"/>
    </source>
</evidence>
<name>A1ZQA7_MICM2</name>
<dbReference type="InterPro" id="IPR047589">
    <property type="entry name" value="DUF11_rpt"/>
</dbReference>
<dbReference type="Pfam" id="PF13448">
    <property type="entry name" value="DUF4114"/>
    <property type="match status" value="1"/>
</dbReference>
<reference evidence="3 4" key="1">
    <citation type="submission" date="2007-01" db="EMBL/GenBank/DDBJ databases">
        <authorList>
            <person name="Haygood M."/>
            <person name="Podell S."/>
            <person name="Anderson C."/>
            <person name="Hopkinson B."/>
            <person name="Roe K."/>
            <person name="Barbeau K."/>
            <person name="Gaasterland T."/>
            <person name="Ferriera S."/>
            <person name="Johnson J."/>
            <person name="Kravitz S."/>
            <person name="Beeson K."/>
            <person name="Sutton G."/>
            <person name="Rogers Y.-H."/>
            <person name="Friedman R."/>
            <person name="Frazier M."/>
            <person name="Venter J.C."/>
        </authorList>
    </citation>
    <scope>NUCLEOTIDE SEQUENCE [LARGE SCALE GENOMIC DNA]</scope>
    <source>
        <strain evidence="3 4">ATCC 23134</strain>
    </source>
</reference>
<feature type="domain" description="DUF4114" evidence="2">
    <location>
        <begin position="161"/>
        <end position="266"/>
    </location>
</feature>
<dbReference type="NCBIfam" id="TIGR01451">
    <property type="entry name" value="B_ant_repeat"/>
    <property type="match status" value="2"/>
</dbReference>
<dbReference type="Pfam" id="PF01345">
    <property type="entry name" value="DUF11"/>
    <property type="match status" value="2"/>
</dbReference>
<dbReference type="InterPro" id="IPR025193">
    <property type="entry name" value="DUF4114"/>
</dbReference>
<dbReference type="AlphaFoldDB" id="A1ZQA7"/>
<dbReference type="InterPro" id="IPR001434">
    <property type="entry name" value="OmcB-like_DUF11"/>
</dbReference>
<feature type="domain" description="DUF11" evidence="1">
    <location>
        <begin position="681"/>
        <end position="789"/>
    </location>
</feature>
<evidence type="ECO:0000313" key="3">
    <source>
        <dbReference type="EMBL" id="EAY27516.1"/>
    </source>
</evidence>
<proteinExistence type="predicted"/>
<dbReference type="EMBL" id="AAWS01000023">
    <property type="protein sequence ID" value="EAY27516.1"/>
    <property type="molecule type" value="Genomic_DNA"/>
</dbReference>
<accession>A1ZQA7</accession>
<keyword evidence="4" id="KW-1185">Reference proteome</keyword>
<dbReference type="InterPro" id="IPR013783">
    <property type="entry name" value="Ig-like_fold"/>
</dbReference>